<name>A0A645FR73_9ZZZZ</name>
<evidence type="ECO:0000313" key="1">
    <source>
        <dbReference type="EMBL" id="MPN16216.1"/>
    </source>
</evidence>
<accession>A0A645FR73</accession>
<organism evidence="1">
    <name type="scientific">bioreactor metagenome</name>
    <dbReference type="NCBI Taxonomy" id="1076179"/>
    <lineage>
        <taxon>unclassified sequences</taxon>
        <taxon>metagenomes</taxon>
        <taxon>ecological metagenomes</taxon>
    </lineage>
</organism>
<proteinExistence type="predicted"/>
<dbReference type="EMBL" id="VSSQ01063137">
    <property type="protein sequence ID" value="MPN16216.1"/>
    <property type="molecule type" value="Genomic_DNA"/>
</dbReference>
<comment type="caution">
    <text evidence="1">The sequence shown here is derived from an EMBL/GenBank/DDBJ whole genome shotgun (WGS) entry which is preliminary data.</text>
</comment>
<gene>
    <name evidence="1" type="ORF">SDC9_163554</name>
</gene>
<reference evidence="1" key="1">
    <citation type="submission" date="2019-08" db="EMBL/GenBank/DDBJ databases">
        <authorList>
            <person name="Kucharzyk K."/>
            <person name="Murdoch R.W."/>
            <person name="Higgins S."/>
            <person name="Loffler F."/>
        </authorList>
    </citation>
    <scope>NUCLEOTIDE SEQUENCE</scope>
</reference>
<sequence>MMIGWHINVVVIIERRIKPIVTVIRINFFKALLTVPVNIPQRIVQIDKKIFIFHFKNQKSGIKIFRQRILNERDAQDADFF</sequence>
<protein>
    <submittedName>
        <fullName evidence="1">Uncharacterized protein</fullName>
    </submittedName>
</protein>
<dbReference type="AlphaFoldDB" id="A0A645FR73"/>